<feature type="transmembrane region" description="Helical" evidence="2">
    <location>
        <begin position="803"/>
        <end position="822"/>
    </location>
</feature>
<feature type="compositionally biased region" description="Pro residues" evidence="1">
    <location>
        <begin position="122"/>
        <end position="139"/>
    </location>
</feature>
<dbReference type="GO" id="GO:0055085">
    <property type="term" value="P:transmembrane transport"/>
    <property type="evidence" value="ECO:0007669"/>
    <property type="project" value="TreeGrafter"/>
</dbReference>
<feature type="transmembrane region" description="Helical" evidence="2">
    <location>
        <begin position="753"/>
        <end position="774"/>
    </location>
</feature>
<feature type="compositionally biased region" description="Low complexity" evidence="1">
    <location>
        <begin position="67"/>
        <end position="86"/>
    </location>
</feature>
<gene>
    <name evidence="5" type="ORF">THRCLA_07572</name>
</gene>
<feature type="compositionally biased region" description="Polar residues" evidence="1">
    <location>
        <begin position="49"/>
        <end position="60"/>
    </location>
</feature>
<name>A0A1V9ZCQ7_9STRA</name>
<proteinExistence type="predicted"/>
<feature type="transmembrane region" description="Helical" evidence="2">
    <location>
        <begin position="888"/>
        <end position="906"/>
    </location>
</feature>
<dbReference type="AlphaFoldDB" id="A0A1V9ZCQ7"/>
<sequence>MRPSACIKLVVAASLVAAASAQWPPNSAELDEAVNIENDILLVVLSNSTTETPSNGSTITPEPITGTSKPTTTAPAPVPVASTKTPEPNTDAPLPDPTTKKPRTKTPRPTLTPKPTTDDPFTFPPLPTFPTLPPIPTIFPLPTTATPEPTTDVPVPSPSTKTPKPTTDAPVPDPLTKTPKPTTDVPVPTPSTKTPTPTDVPVPTPSTKTPTPTDVPVPTPSTKTPTPTDVPVPTPSTKTPTPTDVPVPTPSTKTPTPTDVPVPTPSTKTPAPTDVPVPTPSTKTPTPTDVPVPTPSTKTPTPTDVPVPTPSTKTPTPTDVPVPTPSTKTPKPTDVPVPTPSTNTPTPTDVPVPTPSTKTPTPTDVPVPTPSTKTPTPTDVPVPSTVSPSPTNAPQPTTKYPEPTSDLPVTKTATPGTGTPMPTMIPIAPTSAPVATLDPAIENFLKATVTVTPAPTNLDWGLLQQSTDSPIATTSTPKLENEQTAPPNDHSDNLNRGKSNSVGLSTAELKAQATIGTETTSEKSVRYIANSIVAITLAVLAFFQFIAINPSYLPPDEGLAQVFAPNVWELPLFITFLQGVSLLSLAHNTSKPQLFYTNFLDTFSWLNLLIRASPSKMETSTVSSIQIGHRILADSINTYDASGYADFSLRSNVSEKDWFFRLWAAILVVLAVLLVVAIATALVAMWMIKRGNPFRSDSSDSSKRSVSLRSVSRRLLGMCVIVMYLSYLPLSMISMYEILQDASGSGFPHTNAVLSMITLLLLVAAMVTAMVQIYRKSEAGLSKWQTRVVWGVIYSPYHYTHRFFFGIGAFVQLISGILVASITTNGPAVLIALIVLHLVYIIAIVLLRPFESVVQFRFTLVFEVFLLTIFGVACGLTEQAIEIGQQKTLSYVIIVLVYLVIFVMFVRQLLMLWNFASGWARQDDETFTGVPTANEHEWESGTDNYAISIKGSDSTYKSRSRHDAAYDTSDYDVPNTIHLVSSGNPSRI</sequence>
<feature type="compositionally biased region" description="Low complexity" evidence="1">
    <location>
        <begin position="370"/>
        <end position="390"/>
    </location>
</feature>
<dbReference type="OrthoDB" id="72921at2759"/>
<evidence type="ECO:0000256" key="3">
    <source>
        <dbReference type="SAM" id="SignalP"/>
    </source>
</evidence>
<reference evidence="5 6" key="1">
    <citation type="journal article" date="2014" name="Genome Biol. Evol.">
        <title>The secreted proteins of Achlya hypogyna and Thraustotheca clavata identify the ancestral oomycete secretome and reveal gene acquisitions by horizontal gene transfer.</title>
        <authorList>
            <person name="Misner I."/>
            <person name="Blouin N."/>
            <person name="Leonard G."/>
            <person name="Richards T.A."/>
            <person name="Lane C.E."/>
        </authorList>
    </citation>
    <scope>NUCLEOTIDE SEQUENCE [LARGE SCALE GENOMIC DNA]</scope>
    <source>
        <strain evidence="5 6">ATCC 34112</strain>
    </source>
</reference>
<feature type="region of interest" description="Disordered" evidence="1">
    <location>
        <begin position="468"/>
        <end position="501"/>
    </location>
</feature>
<feature type="transmembrane region" description="Helical" evidence="2">
    <location>
        <begin position="662"/>
        <end position="688"/>
    </location>
</feature>
<feature type="compositionally biased region" description="Low complexity" evidence="1">
    <location>
        <begin position="140"/>
        <end position="197"/>
    </location>
</feature>
<keyword evidence="2" id="KW-0812">Transmembrane</keyword>
<dbReference type="GO" id="GO:0016020">
    <property type="term" value="C:membrane"/>
    <property type="evidence" value="ECO:0007669"/>
    <property type="project" value="TreeGrafter"/>
</dbReference>
<feature type="signal peptide" evidence="3">
    <location>
        <begin position="1"/>
        <end position="21"/>
    </location>
</feature>
<evidence type="ECO:0000313" key="6">
    <source>
        <dbReference type="Proteomes" id="UP000243217"/>
    </source>
</evidence>
<dbReference type="Proteomes" id="UP000243217">
    <property type="component" value="Unassembled WGS sequence"/>
</dbReference>
<feature type="transmembrane region" description="Helical" evidence="2">
    <location>
        <begin position="567"/>
        <end position="586"/>
    </location>
</feature>
<keyword evidence="3" id="KW-0732">Signal</keyword>
<accession>A0A1V9ZCQ7</accession>
<evidence type="ECO:0000259" key="4">
    <source>
        <dbReference type="Pfam" id="PF06011"/>
    </source>
</evidence>
<feature type="domain" description="TRP C-terminal" evidence="4">
    <location>
        <begin position="635"/>
        <end position="921"/>
    </location>
</feature>
<feature type="compositionally biased region" description="Polar residues" evidence="1">
    <location>
        <begin position="468"/>
        <end position="486"/>
    </location>
</feature>
<dbReference type="STRING" id="74557.A0A1V9ZCQ7"/>
<protein>
    <submittedName>
        <fullName evidence="5">Mucin</fullName>
    </submittedName>
</protein>
<feature type="transmembrane region" description="Helical" evidence="2">
    <location>
        <begin position="527"/>
        <end position="546"/>
    </location>
</feature>
<dbReference type="PANTHER" id="PTHR31145:SF6">
    <property type="entry name" value="INTEGRAL MEMBRANE PROTEIN (AFU_ORTHOLOGUE AFUA_7G01610)"/>
    <property type="match status" value="1"/>
</dbReference>
<feature type="transmembrane region" description="Helical" evidence="2">
    <location>
        <begin position="858"/>
        <end position="876"/>
    </location>
</feature>
<evidence type="ECO:0000313" key="5">
    <source>
        <dbReference type="EMBL" id="OQR95785.1"/>
    </source>
</evidence>
<dbReference type="Pfam" id="PF06011">
    <property type="entry name" value="TRP"/>
    <property type="match status" value="1"/>
</dbReference>
<evidence type="ECO:0000256" key="1">
    <source>
        <dbReference type="SAM" id="MobiDB-lite"/>
    </source>
</evidence>
<comment type="caution">
    <text evidence="5">The sequence shown here is derived from an EMBL/GenBank/DDBJ whole genome shotgun (WGS) entry which is preliminary data.</text>
</comment>
<keyword evidence="2" id="KW-0472">Membrane</keyword>
<keyword evidence="2" id="KW-1133">Transmembrane helix</keyword>
<organism evidence="5 6">
    <name type="scientific">Thraustotheca clavata</name>
    <dbReference type="NCBI Taxonomy" id="74557"/>
    <lineage>
        <taxon>Eukaryota</taxon>
        <taxon>Sar</taxon>
        <taxon>Stramenopiles</taxon>
        <taxon>Oomycota</taxon>
        <taxon>Saprolegniomycetes</taxon>
        <taxon>Saprolegniales</taxon>
        <taxon>Achlyaceae</taxon>
        <taxon>Thraustotheca</taxon>
    </lineage>
</organism>
<keyword evidence="6" id="KW-1185">Reference proteome</keyword>
<feature type="compositionally biased region" description="Low complexity" evidence="1">
    <location>
        <begin position="107"/>
        <end position="121"/>
    </location>
</feature>
<feature type="transmembrane region" description="Helical" evidence="2">
    <location>
        <begin position="715"/>
        <end position="733"/>
    </location>
</feature>
<dbReference type="InterPro" id="IPR010308">
    <property type="entry name" value="TRP_C"/>
</dbReference>
<feature type="transmembrane region" description="Helical" evidence="2">
    <location>
        <begin position="828"/>
        <end position="846"/>
    </location>
</feature>
<dbReference type="InterPro" id="IPR040241">
    <property type="entry name" value="TRP_Flc/Pkd2-like"/>
</dbReference>
<feature type="region of interest" description="Disordered" evidence="1">
    <location>
        <begin position="49"/>
        <end position="409"/>
    </location>
</feature>
<evidence type="ECO:0000256" key="2">
    <source>
        <dbReference type="SAM" id="Phobius"/>
    </source>
</evidence>
<dbReference type="EMBL" id="JNBS01002034">
    <property type="protein sequence ID" value="OQR95785.1"/>
    <property type="molecule type" value="Genomic_DNA"/>
</dbReference>
<feature type="chain" id="PRO_5010720695" evidence="3">
    <location>
        <begin position="22"/>
        <end position="988"/>
    </location>
</feature>
<dbReference type="PANTHER" id="PTHR31145">
    <property type="entry name" value="INTEGRAL MEMBRANE PROTEIN (AFU_ORTHOLOGUE AFUA_7G01610)"/>
    <property type="match status" value="1"/>
</dbReference>